<keyword evidence="2" id="KW-1185">Reference proteome</keyword>
<organism evidence="1 2">
    <name type="scientific">Mycobacterium paraseoulense</name>
    <dbReference type="NCBI Taxonomy" id="590652"/>
    <lineage>
        <taxon>Bacteria</taxon>
        <taxon>Bacillati</taxon>
        <taxon>Actinomycetota</taxon>
        <taxon>Actinomycetes</taxon>
        <taxon>Mycobacteriales</taxon>
        <taxon>Mycobacteriaceae</taxon>
        <taxon>Mycobacterium</taxon>
    </lineage>
</organism>
<accession>A0A1X0IFE1</accession>
<protein>
    <submittedName>
        <fullName evidence="1">Uncharacterized protein</fullName>
    </submittedName>
</protein>
<dbReference type="AlphaFoldDB" id="A0A1X0IFE1"/>
<dbReference type="RefSeq" id="WP_083169617.1">
    <property type="nucleotide sequence ID" value="NZ_AP022619.1"/>
</dbReference>
<dbReference type="EMBL" id="MVIE01000004">
    <property type="protein sequence ID" value="ORB45572.1"/>
    <property type="molecule type" value="Genomic_DNA"/>
</dbReference>
<evidence type="ECO:0000313" key="2">
    <source>
        <dbReference type="Proteomes" id="UP000192513"/>
    </source>
</evidence>
<evidence type="ECO:0000313" key="1">
    <source>
        <dbReference type="EMBL" id="ORB45572.1"/>
    </source>
</evidence>
<reference evidence="1 2" key="1">
    <citation type="submission" date="2017-02" db="EMBL/GenBank/DDBJ databases">
        <title>The new phylogeny of genus Mycobacterium.</title>
        <authorList>
            <person name="Tortoli E."/>
            <person name="Trovato A."/>
            <person name="Cirillo D.M."/>
        </authorList>
    </citation>
    <scope>NUCLEOTIDE SEQUENCE [LARGE SCALE GENOMIC DNA]</scope>
    <source>
        <strain evidence="1 2">DSM 45000</strain>
    </source>
</reference>
<name>A0A1X0IFE1_9MYCO</name>
<gene>
    <name evidence="1" type="ORF">BST39_05085</name>
</gene>
<proteinExistence type="predicted"/>
<sequence>MFGKELAQLGLNDGTGVAEELFAGFEQFGGDLFGCNTEMDIGIGRIGCVGGIELICIEAILDSSATSYSPSMTAHEPE</sequence>
<comment type="caution">
    <text evidence="1">The sequence shown here is derived from an EMBL/GenBank/DDBJ whole genome shotgun (WGS) entry which is preliminary data.</text>
</comment>
<dbReference type="Proteomes" id="UP000192513">
    <property type="component" value="Unassembled WGS sequence"/>
</dbReference>